<name>A0A948WWC6_9BACT</name>
<keyword evidence="6 7" id="KW-0472">Membrane</keyword>
<comment type="subcellular location">
    <subcellularLocation>
        <location evidence="1">Membrane</location>
        <topology evidence="1">Multi-pass membrane protein</topology>
    </subcellularLocation>
</comment>
<dbReference type="InterPro" id="IPR046483">
    <property type="entry name" value="DUF6576"/>
</dbReference>
<dbReference type="InterPro" id="IPR050925">
    <property type="entry name" value="Rhomboid_protease_S54"/>
</dbReference>
<keyword evidence="5 7" id="KW-1133">Transmembrane helix</keyword>
<accession>A0A948WWC6</accession>
<dbReference type="PANTHER" id="PTHR43731:SF14">
    <property type="entry name" value="PRESENILIN-ASSOCIATED RHOMBOID-LIKE PROTEIN, MITOCHONDRIAL"/>
    <property type="match status" value="1"/>
</dbReference>
<evidence type="ECO:0000256" key="2">
    <source>
        <dbReference type="ARBA" id="ARBA00009045"/>
    </source>
</evidence>
<evidence type="ECO:0000256" key="6">
    <source>
        <dbReference type="ARBA" id="ARBA00023136"/>
    </source>
</evidence>
<feature type="domain" description="DUF6576" evidence="9">
    <location>
        <begin position="257"/>
        <end position="296"/>
    </location>
</feature>
<feature type="transmembrane region" description="Helical" evidence="7">
    <location>
        <begin position="194"/>
        <end position="215"/>
    </location>
</feature>
<dbReference type="GO" id="GO:0006508">
    <property type="term" value="P:proteolysis"/>
    <property type="evidence" value="ECO:0007669"/>
    <property type="project" value="UniProtKB-KW"/>
</dbReference>
<evidence type="ECO:0000256" key="3">
    <source>
        <dbReference type="ARBA" id="ARBA00022692"/>
    </source>
</evidence>
<keyword evidence="4" id="KW-0378">Hydrolase</keyword>
<dbReference type="GO" id="GO:0004252">
    <property type="term" value="F:serine-type endopeptidase activity"/>
    <property type="evidence" value="ECO:0007669"/>
    <property type="project" value="InterPro"/>
</dbReference>
<dbReference type="AlphaFoldDB" id="A0A948WWC6"/>
<evidence type="ECO:0000313" key="11">
    <source>
        <dbReference type="Proteomes" id="UP000783796"/>
    </source>
</evidence>
<evidence type="ECO:0000256" key="1">
    <source>
        <dbReference type="ARBA" id="ARBA00004141"/>
    </source>
</evidence>
<feature type="transmembrane region" description="Helical" evidence="7">
    <location>
        <begin position="20"/>
        <end position="43"/>
    </location>
</feature>
<dbReference type="InterPro" id="IPR022764">
    <property type="entry name" value="Peptidase_S54_rhomboid_dom"/>
</dbReference>
<evidence type="ECO:0000259" key="9">
    <source>
        <dbReference type="Pfam" id="PF20216"/>
    </source>
</evidence>
<dbReference type="Pfam" id="PF01694">
    <property type="entry name" value="Rhomboid"/>
    <property type="match status" value="1"/>
</dbReference>
<feature type="transmembrane region" description="Helical" evidence="7">
    <location>
        <begin position="109"/>
        <end position="129"/>
    </location>
</feature>
<evidence type="ECO:0000256" key="5">
    <source>
        <dbReference type="ARBA" id="ARBA00022989"/>
    </source>
</evidence>
<gene>
    <name evidence="10" type="ORF">H9777_04140</name>
</gene>
<keyword evidence="10" id="KW-0645">Protease</keyword>
<dbReference type="Pfam" id="PF20216">
    <property type="entry name" value="DUF6576"/>
    <property type="match status" value="1"/>
</dbReference>
<protein>
    <submittedName>
        <fullName evidence="10">Rhomboid family intramembrane serine protease</fullName>
    </submittedName>
</protein>
<comment type="similarity">
    <text evidence="2">Belongs to the peptidase S54 family.</text>
</comment>
<feature type="transmembrane region" description="Helical" evidence="7">
    <location>
        <begin position="166"/>
        <end position="188"/>
    </location>
</feature>
<reference evidence="10" key="2">
    <citation type="submission" date="2021-04" db="EMBL/GenBank/DDBJ databases">
        <authorList>
            <person name="Gilroy R."/>
        </authorList>
    </citation>
    <scope>NUCLEOTIDE SEQUENCE</scope>
    <source>
        <strain evidence="10">G4-2901</strain>
    </source>
</reference>
<feature type="transmembrane region" description="Helical" evidence="7">
    <location>
        <begin position="135"/>
        <end position="154"/>
    </location>
</feature>
<dbReference type="PANTHER" id="PTHR43731">
    <property type="entry name" value="RHOMBOID PROTEASE"/>
    <property type="match status" value="1"/>
</dbReference>
<dbReference type="Proteomes" id="UP000783796">
    <property type="component" value="Unassembled WGS sequence"/>
</dbReference>
<evidence type="ECO:0000313" key="10">
    <source>
        <dbReference type="EMBL" id="MBU3837509.1"/>
    </source>
</evidence>
<evidence type="ECO:0000256" key="4">
    <source>
        <dbReference type="ARBA" id="ARBA00022801"/>
    </source>
</evidence>
<dbReference type="EMBL" id="JAHLFW010000038">
    <property type="protein sequence ID" value="MBU3837509.1"/>
    <property type="molecule type" value="Genomic_DNA"/>
</dbReference>
<dbReference type="InterPro" id="IPR035952">
    <property type="entry name" value="Rhomboid-like_sf"/>
</dbReference>
<feature type="domain" description="Peptidase S54 rhomboid" evidence="8">
    <location>
        <begin position="67"/>
        <end position="215"/>
    </location>
</feature>
<comment type="caution">
    <text evidence="10">The sequence shown here is derived from an EMBL/GenBank/DDBJ whole genome shotgun (WGS) entry which is preliminary data.</text>
</comment>
<dbReference type="SUPFAM" id="SSF144091">
    <property type="entry name" value="Rhomboid-like"/>
    <property type="match status" value="1"/>
</dbReference>
<feature type="transmembrane region" description="Helical" evidence="7">
    <location>
        <begin position="82"/>
        <end position="102"/>
    </location>
</feature>
<keyword evidence="3 7" id="KW-0812">Transmembrane</keyword>
<reference evidence="10" key="1">
    <citation type="journal article" date="2021" name="PeerJ">
        <title>Extensive microbial diversity within the chicken gut microbiome revealed by metagenomics and culture.</title>
        <authorList>
            <person name="Gilroy R."/>
            <person name="Ravi A."/>
            <person name="Getino M."/>
            <person name="Pursley I."/>
            <person name="Horton D.L."/>
            <person name="Alikhan N.F."/>
            <person name="Baker D."/>
            <person name="Gharbi K."/>
            <person name="Hall N."/>
            <person name="Watson M."/>
            <person name="Adriaenssens E.M."/>
            <person name="Foster-Nyarko E."/>
            <person name="Jarju S."/>
            <person name="Secka A."/>
            <person name="Antonio M."/>
            <person name="Oren A."/>
            <person name="Chaudhuri R.R."/>
            <person name="La Ragione R."/>
            <person name="Hildebrand F."/>
            <person name="Pallen M.J."/>
        </authorList>
    </citation>
    <scope>NUCLEOTIDE SEQUENCE</scope>
    <source>
        <strain evidence="10">G4-2901</strain>
    </source>
</reference>
<dbReference type="Gene3D" id="1.20.1540.10">
    <property type="entry name" value="Rhomboid-like"/>
    <property type="match status" value="1"/>
</dbReference>
<proteinExistence type="inferred from homology"/>
<sequence length="297" mass="33986">MVTDRLFTDLKNNFFGRNIVGRLILINCVVFVFVELISVFLMLFNVPYNPIAEALSLHAWIPTFLMQPWSIITYMFMHGGLLHILFNMLWLYWFGNLFLNYFSSKHLRGLYILGGLCGGILYIISYNVFPYFELSRISAVMVGASASVLAIVVATAVREPEFPVQFMFIGSVRLKYVALFMVLFDLLFMTSSNAGGHIAHLGGAAAGFWFSMGLARGTDATKWINAVIDFFTNGFKLPKRKPKMKVHYGKHQQQYDYNERKKADEDEINRILEKLKKSGYGSLSEDEKKKLFDASRR</sequence>
<evidence type="ECO:0000256" key="7">
    <source>
        <dbReference type="SAM" id="Phobius"/>
    </source>
</evidence>
<organism evidence="10 11">
    <name type="scientific">Candidatus Phocaeicola faecigallinarum</name>
    <dbReference type="NCBI Taxonomy" id="2838732"/>
    <lineage>
        <taxon>Bacteria</taxon>
        <taxon>Pseudomonadati</taxon>
        <taxon>Bacteroidota</taxon>
        <taxon>Bacteroidia</taxon>
        <taxon>Bacteroidales</taxon>
        <taxon>Bacteroidaceae</taxon>
        <taxon>Phocaeicola</taxon>
    </lineage>
</organism>
<dbReference type="GO" id="GO:0016020">
    <property type="term" value="C:membrane"/>
    <property type="evidence" value="ECO:0007669"/>
    <property type="project" value="UniProtKB-SubCell"/>
</dbReference>
<evidence type="ECO:0000259" key="8">
    <source>
        <dbReference type="Pfam" id="PF01694"/>
    </source>
</evidence>